<dbReference type="EMBL" id="BGPR01000905">
    <property type="protein sequence ID" value="GBM39718.1"/>
    <property type="molecule type" value="Genomic_DNA"/>
</dbReference>
<evidence type="ECO:0000313" key="2">
    <source>
        <dbReference type="Proteomes" id="UP000499080"/>
    </source>
</evidence>
<proteinExistence type="predicted"/>
<reference evidence="1 2" key="1">
    <citation type="journal article" date="2019" name="Sci. Rep.">
        <title>Orb-weaving spider Araneus ventricosus genome elucidates the spidroin gene catalogue.</title>
        <authorList>
            <person name="Kono N."/>
            <person name="Nakamura H."/>
            <person name="Ohtoshi R."/>
            <person name="Moran D.A.P."/>
            <person name="Shinohara A."/>
            <person name="Yoshida Y."/>
            <person name="Fujiwara M."/>
            <person name="Mori M."/>
            <person name="Tomita M."/>
            <person name="Arakawa K."/>
        </authorList>
    </citation>
    <scope>NUCLEOTIDE SEQUENCE [LARGE SCALE GENOMIC DNA]</scope>
</reference>
<name>A0A4Y2FGC3_ARAVE</name>
<comment type="caution">
    <text evidence="1">The sequence shown here is derived from an EMBL/GenBank/DDBJ whole genome shotgun (WGS) entry which is preliminary data.</text>
</comment>
<accession>A0A4Y2FGC3</accession>
<evidence type="ECO:0000313" key="1">
    <source>
        <dbReference type="EMBL" id="GBM39718.1"/>
    </source>
</evidence>
<protein>
    <submittedName>
        <fullName evidence="1">Uncharacterized protein</fullName>
    </submittedName>
</protein>
<sequence length="95" mass="11021">MFLTFSQSTLNPGIVHRESVALLSVRDQIYACQFVWLVAIAIATGDVREDQFQIGRIRWKSALNLFLTPVCCWNRVVDNSSYRFCRSCTFLLNWL</sequence>
<dbReference type="AlphaFoldDB" id="A0A4Y2FGC3"/>
<organism evidence="1 2">
    <name type="scientific">Araneus ventricosus</name>
    <name type="common">Orbweaver spider</name>
    <name type="synonym">Epeira ventricosa</name>
    <dbReference type="NCBI Taxonomy" id="182803"/>
    <lineage>
        <taxon>Eukaryota</taxon>
        <taxon>Metazoa</taxon>
        <taxon>Ecdysozoa</taxon>
        <taxon>Arthropoda</taxon>
        <taxon>Chelicerata</taxon>
        <taxon>Arachnida</taxon>
        <taxon>Araneae</taxon>
        <taxon>Araneomorphae</taxon>
        <taxon>Entelegynae</taxon>
        <taxon>Araneoidea</taxon>
        <taxon>Araneidae</taxon>
        <taxon>Araneus</taxon>
    </lineage>
</organism>
<gene>
    <name evidence="1" type="ORF">AVEN_47522_1</name>
</gene>
<dbReference type="Proteomes" id="UP000499080">
    <property type="component" value="Unassembled WGS sequence"/>
</dbReference>
<keyword evidence="2" id="KW-1185">Reference proteome</keyword>